<name>A0ABP5N4U5_9ACTN</name>
<gene>
    <name evidence="8" type="ORF">GCM10009787_00070</name>
</gene>
<dbReference type="PANTHER" id="PTHR23513">
    <property type="entry name" value="INTEGRAL MEMBRANE EFFLUX PROTEIN-RELATED"/>
    <property type="match status" value="1"/>
</dbReference>
<dbReference type="InterPro" id="IPR011701">
    <property type="entry name" value="MFS"/>
</dbReference>
<feature type="transmembrane region" description="Helical" evidence="7">
    <location>
        <begin position="139"/>
        <end position="163"/>
    </location>
</feature>
<protein>
    <submittedName>
        <fullName evidence="8">MFS transporter</fullName>
    </submittedName>
</protein>
<dbReference type="CDD" id="cd06173">
    <property type="entry name" value="MFS_MefA_like"/>
    <property type="match status" value="1"/>
</dbReference>
<dbReference type="Gene3D" id="1.20.1250.20">
    <property type="entry name" value="MFS general substrate transporter like domains"/>
    <property type="match status" value="1"/>
</dbReference>
<evidence type="ECO:0000256" key="6">
    <source>
        <dbReference type="SAM" id="MobiDB-lite"/>
    </source>
</evidence>
<feature type="compositionally biased region" description="Basic and acidic residues" evidence="6">
    <location>
        <begin position="418"/>
        <end position="440"/>
    </location>
</feature>
<evidence type="ECO:0000256" key="5">
    <source>
        <dbReference type="ARBA" id="ARBA00023136"/>
    </source>
</evidence>
<proteinExistence type="predicted"/>
<organism evidence="8 9">
    <name type="scientific">Streptomyces bangladeshensis</name>
    <dbReference type="NCBI Taxonomy" id="295352"/>
    <lineage>
        <taxon>Bacteria</taxon>
        <taxon>Bacillati</taxon>
        <taxon>Actinomycetota</taxon>
        <taxon>Actinomycetes</taxon>
        <taxon>Kitasatosporales</taxon>
        <taxon>Streptomycetaceae</taxon>
        <taxon>Streptomyces</taxon>
    </lineage>
</organism>
<feature type="region of interest" description="Disordered" evidence="6">
    <location>
        <begin position="401"/>
        <end position="440"/>
    </location>
</feature>
<evidence type="ECO:0000313" key="8">
    <source>
        <dbReference type="EMBL" id="GAA2190571.1"/>
    </source>
</evidence>
<evidence type="ECO:0000313" key="9">
    <source>
        <dbReference type="Proteomes" id="UP001501391"/>
    </source>
</evidence>
<feature type="transmembrane region" description="Helical" evidence="7">
    <location>
        <begin position="250"/>
        <end position="271"/>
    </location>
</feature>
<feature type="transmembrane region" description="Helical" evidence="7">
    <location>
        <begin position="278"/>
        <end position="298"/>
    </location>
</feature>
<dbReference type="EMBL" id="BAAAOQ010000001">
    <property type="protein sequence ID" value="GAA2190571.1"/>
    <property type="molecule type" value="Genomic_DNA"/>
</dbReference>
<evidence type="ECO:0000256" key="7">
    <source>
        <dbReference type="SAM" id="Phobius"/>
    </source>
</evidence>
<dbReference type="PANTHER" id="PTHR23513:SF11">
    <property type="entry name" value="STAPHYLOFERRIN A TRANSPORTER"/>
    <property type="match status" value="1"/>
</dbReference>
<reference evidence="9" key="1">
    <citation type="journal article" date="2019" name="Int. J. Syst. Evol. Microbiol.">
        <title>The Global Catalogue of Microorganisms (GCM) 10K type strain sequencing project: providing services to taxonomists for standard genome sequencing and annotation.</title>
        <authorList>
            <consortium name="The Broad Institute Genomics Platform"/>
            <consortium name="The Broad Institute Genome Sequencing Center for Infectious Disease"/>
            <person name="Wu L."/>
            <person name="Ma J."/>
        </authorList>
    </citation>
    <scope>NUCLEOTIDE SEQUENCE [LARGE SCALE GENOMIC DNA]</scope>
    <source>
        <strain evidence="9">JCM 14924</strain>
    </source>
</reference>
<keyword evidence="2" id="KW-1003">Cell membrane</keyword>
<keyword evidence="5 7" id="KW-0472">Membrane</keyword>
<feature type="transmembrane region" description="Helical" evidence="7">
    <location>
        <begin position="20"/>
        <end position="40"/>
    </location>
</feature>
<accession>A0ABP5N4U5</accession>
<feature type="transmembrane region" description="Helical" evidence="7">
    <location>
        <begin position="371"/>
        <end position="391"/>
    </location>
</feature>
<evidence type="ECO:0000256" key="3">
    <source>
        <dbReference type="ARBA" id="ARBA00022692"/>
    </source>
</evidence>
<evidence type="ECO:0000256" key="2">
    <source>
        <dbReference type="ARBA" id="ARBA00022475"/>
    </source>
</evidence>
<dbReference type="RefSeq" id="WP_346161827.1">
    <property type="nucleotide sequence ID" value="NZ_BAAAOQ010000001.1"/>
</dbReference>
<sequence>MRAGPLSGRAFRRFFLGRSLSLVGDAVVPAALALALLRATGSVSSLALVLGCAMVPKLLLLPVGGVVADRLNARTVAVATDLVRCGMQLLVGLQLLGDDPSIGLIAAAEVVGGAASAFATPALSPLVSATVGAEHRQRANSLLGTAGSVARLGGPALAGLLIWSVGPGWAFILDAGTFAASAALLLGVRIAHAPLPKRSFRADLMAGWAEVRSRDWYWTSLIAHGIWNLTAAVFMVLGPAIAVRSLGGEGSWVAVLQSGSIGVLVGALLAGRCRVRRPVAAGNLAAGLYALPLAALAASAPAPVVIGAYGVAMAGLGFLGPVWETTVQNTIPEHALARVMSYDWLMSLGAMPVGYLLAPLAAEAWGSTTTLTASALLVGGACVATLAVPGVRRFVVAAEERRTEPAPGACETEPAPDGARETEPALDGARETEPADVRAT</sequence>
<feature type="transmembrane region" description="Helical" evidence="7">
    <location>
        <begin position="304"/>
        <end position="323"/>
    </location>
</feature>
<comment type="caution">
    <text evidence="8">The sequence shown here is derived from an EMBL/GenBank/DDBJ whole genome shotgun (WGS) entry which is preliminary data.</text>
</comment>
<comment type="subcellular location">
    <subcellularLocation>
        <location evidence="1">Cell membrane</location>
        <topology evidence="1">Multi-pass membrane protein</topology>
    </subcellularLocation>
</comment>
<keyword evidence="9" id="KW-1185">Reference proteome</keyword>
<feature type="transmembrane region" description="Helical" evidence="7">
    <location>
        <begin position="169"/>
        <end position="195"/>
    </location>
</feature>
<keyword evidence="3 7" id="KW-0812">Transmembrane</keyword>
<feature type="transmembrane region" description="Helical" evidence="7">
    <location>
        <begin position="344"/>
        <end position="365"/>
    </location>
</feature>
<feature type="transmembrane region" description="Helical" evidence="7">
    <location>
        <begin position="46"/>
        <end position="68"/>
    </location>
</feature>
<evidence type="ECO:0000256" key="4">
    <source>
        <dbReference type="ARBA" id="ARBA00022989"/>
    </source>
</evidence>
<dbReference type="Pfam" id="PF07690">
    <property type="entry name" value="MFS_1"/>
    <property type="match status" value="1"/>
</dbReference>
<keyword evidence="4 7" id="KW-1133">Transmembrane helix</keyword>
<dbReference type="InterPro" id="IPR036259">
    <property type="entry name" value="MFS_trans_sf"/>
</dbReference>
<evidence type="ECO:0000256" key="1">
    <source>
        <dbReference type="ARBA" id="ARBA00004651"/>
    </source>
</evidence>
<feature type="transmembrane region" description="Helical" evidence="7">
    <location>
        <begin position="216"/>
        <end position="238"/>
    </location>
</feature>
<dbReference type="SUPFAM" id="SSF103473">
    <property type="entry name" value="MFS general substrate transporter"/>
    <property type="match status" value="1"/>
</dbReference>
<dbReference type="Proteomes" id="UP001501391">
    <property type="component" value="Unassembled WGS sequence"/>
</dbReference>